<dbReference type="GO" id="GO:0046872">
    <property type="term" value="F:metal ion binding"/>
    <property type="evidence" value="ECO:0007669"/>
    <property type="project" value="UniProtKB-KW"/>
</dbReference>
<comment type="cofactor">
    <cofactor evidence="5">
        <name>Mg(2+)</name>
        <dbReference type="ChEBI" id="CHEBI:18420"/>
    </cofactor>
</comment>
<name>A0A495A3L4_9BACI</name>
<dbReference type="GO" id="GO:0009396">
    <property type="term" value="P:folic acid-containing compound biosynthetic process"/>
    <property type="evidence" value="ECO:0007669"/>
    <property type="project" value="TreeGrafter"/>
</dbReference>
<dbReference type="SUPFAM" id="SSF100950">
    <property type="entry name" value="NagB/RpiA/CoA transferase-like"/>
    <property type="match status" value="1"/>
</dbReference>
<dbReference type="InterPro" id="IPR037171">
    <property type="entry name" value="NagB/RpiA_transferase-like"/>
</dbReference>
<keyword evidence="6" id="KW-0436">Ligase</keyword>
<feature type="binding site" evidence="4">
    <location>
        <position position="54"/>
    </location>
    <ligand>
        <name>substrate</name>
    </ligand>
</feature>
<dbReference type="InterPro" id="IPR024185">
    <property type="entry name" value="FTHF_cligase-like_sf"/>
</dbReference>
<sequence length="187" mass="21407">MDKSELRKSAIAKLKHLADTEKEQIDKQLTSNLIRSNLWTEAKTIGITVSQGFEWDTKSIIEEAWEQGKTVAVPKCLPKAKKMDFYKLENFHQLEKVYYNLLEPKPEETEKMDKNEMDLLIVPGLVFDKKGYRIGFGGGFYDRFLTDYSNDTIALLHSSQLVESVPRESYDIPVENIVTEAGLVSLL</sequence>
<dbReference type="OrthoDB" id="9801938at2"/>
<evidence type="ECO:0000313" key="6">
    <source>
        <dbReference type="EMBL" id="RKQ34028.1"/>
    </source>
</evidence>
<dbReference type="NCBIfam" id="TIGR02727">
    <property type="entry name" value="MTHFS_bact"/>
    <property type="match status" value="1"/>
</dbReference>
<dbReference type="EC" id="6.3.3.2" evidence="5"/>
<gene>
    <name evidence="6" type="ORF">D8M06_08850</name>
</gene>
<dbReference type="EMBL" id="RBZP01000005">
    <property type="protein sequence ID" value="RKQ34028.1"/>
    <property type="molecule type" value="Genomic_DNA"/>
</dbReference>
<accession>A0A495A3L4</accession>
<protein>
    <recommendedName>
        <fullName evidence="5">5-formyltetrahydrofolate cyclo-ligase</fullName>
        <ecNumber evidence="5">6.3.3.2</ecNumber>
    </recommendedName>
</protein>
<keyword evidence="5" id="KW-0479">Metal-binding</keyword>
<evidence type="ECO:0000256" key="2">
    <source>
        <dbReference type="ARBA" id="ARBA00022741"/>
    </source>
</evidence>
<dbReference type="GO" id="GO:0030272">
    <property type="term" value="F:5-formyltetrahydrofolate cyclo-ligase activity"/>
    <property type="evidence" value="ECO:0007669"/>
    <property type="project" value="UniProtKB-EC"/>
</dbReference>
<comment type="caution">
    <text evidence="6">The sequence shown here is derived from an EMBL/GenBank/DDBJ whole genome shotgun (WGS) entry which is preliminary data.</text>
</comment>
<comment type="catalytic activity">
    <reaction evidence="5">
        <text>(6S)-5-formyl-5,6,7,8-tetrahydrofolate + ATP = (6R)-5,10-methenyltetrahydrofolate + ADP + phosphate</text>
        <dbReference type="Rhea" id="RHEA:10488"/>
        <dbReference type="ChEBI" id="CHEBI:30616"/>
        <dbReference type="ChEBI" id="CHEBI:43474"/>
        <dbReference type="ChEBI" id="CHEBI:57455"/>
        <dbReference type="ChEBI" id="CHEBI:57457"/>
        <dbReference type="ChEBI" id="CHEBI:456216"/>
        <dbReference type="EC" id="6.3.3.2"/>
    </reaction>
</comment>
<keyword evidence="7" id="KW-1185">Reference proteome</keyword>
<keyword evidence="2 4" id="KW-0547">Nucleotide-binding</keyword>
<feature type="binding site" evidence="4">
    <location>
        <begin position="3"/>
        <end position="7"/>
    </location>
    <ligand>
        <name>ATP</name>
        <dbReference type="ChEBI" id="CHEBI:30616"/>
    </ligand>
</feature>
<proteinExistence type="inferred from homology"/>
<dbReference type="PANTHER" id="PTHR23407">
    <property type="entry name" value="ATPASE INHIBITOR/5-FORMYLTETRAHYDROFOLATE CYCLO-LIGASE"/>
    <property type="match status" value="1"/>
</dbReference>
<feature type="binding site" evidence="4">
    <location>
        <begin position="133"/>
        <end position="141"/>
    </location>
    <ligand>
        <name>ATP</name>
        <dbReference type="ChEBI" id="CHEBI:30616"/>
    </ligand>
</feature>
<evidence type="ECO:0000256" key="5">
    <source>
        <dbReference type="RuleBase" id="RU361279"/>
    </source>
</evidence>
<evidence type="ECO:0000256" key="1">
    <source>
        <dbReference type="ARBA" id="ARBA00010638"/>
    </source>
</evidence>
<evidence type="ECO:0000313" key="7">
    <source>
        <dbReference type="Proteomes" id="UP000269301"/>
    </source>
</evidence>
<organism evidence="6 7">
    <name type="scientific">Oceanobacillus halophilus</name>
    <dbReference type="NCBI Taxonomy" id="930130"/>
    <lineage>
        <taxon>Bacteria</taxon>
        <taxon>Bacillati</taxon>
        <taxon>Bacillota</taxon>
        <taxon>Bacilli</taxon>
        <taxon>Bacillales</taxon>
        <taxon>Bacillaceae</taxon>
        <taxon>Oceanobacillus</taxon>
    </lineage>
</organism>
<dbReference type="GO" id="GO:0005524">
    <property type="term" value="F:ATP binding"/>
    <property type="evidence" value="ECO:0007669"/>
    <property type="project" value="UniProtKB-KW"/>
</dbReference>
<keyword evidence="5" id="KW-0460">Magnesium</keyword>
<reference evidence="6 7" key="1">
    <citation type="journal article" date="2016" name="Int. J. Syst. Evol. Microbiol.">
        <title>Oceanobacillus halophilus sp. nov., a novel moderately halophilic bacterium from a hypersaline lake.</title>
        <authorList>
            <person name="Amoozegar M.A."/>
            <person name="Bagheri M."/>
            <person name="Makhdoumi A."/>
            <person name="Nikou M.M."/>
            <person name="Fazeli S.A.S."/>
            <person name="Schumann P."/>
            <person name="Sproer C."/>
            <person name="Sanchez-Porro C."/>
            <person name="Ventosa A."/>
        </authorList>
    </citation>
    <scope>NUCLEOTIDE SEQUENCE [LARGE SCALE GENOMIC DNA]</scope>
    <source>
        <strain evidence="6 7">DSM 23996</strain>
    </source>
</reference>
<dbReference type="Pfam" id="PF01812">
    <property type="entry name" value="5-FTHF_cyc-lig"/>
    <property type="match status" value="1"/>
</dbReference>
<comment type="similarity">
    <text evidence="1 5">Belongs to the 5-formyltetrahydrofolate cyclo-ligase family.</text>
</comment>
<keyword evidence="3 4" id="KW-0067">ATP-binding</keyword>
<dbReference type="AlphaFoldDB" id="A0A495A3L4"/>
<evidence type="ECO:0000256" key="3">
    <source>
        <dbReference type="ARBA" id="ARBA00022840"/>
    </source>
</evidence>
<dbReference type="Proteomes" id="UP000269301">
    <property type="component" value="Unassembled WGS sequence"/>
</dbReference>
<feature type="binding site" evidence="4">
    <location>
        <position position="49"/>
    </location>
    <ligand>
        <name>substrate</name>
    </ligand>
</feature>
<dbReference type="Gene3D" id="3.40.50.10420">
    <property type="entry name" value="NagB/RpiA/CoA transferase-like"/>
    <property type="match status" value="1"/>
</dbReference>
<dbReference type="PANTHER" id="PTHR23407:SF1">
    <property type="entry name" value="5-FORMYLTETRAHYDROFOLATE CYCLO-LIGASE"/>
    <property type="match status" value="1"/>
</dbReference>
<dbReference type="PIRSF" id="PIRSF006806">
    <property type="entry name" value="FTHF_cligase"/>
    <property type="match status" value="1"/>
</dbReference>
<dbReference type="GO" id="GO:0035999">
    <property type="term" value="P:tetrahydrofolate interconversion"/>
    <property type="evidence" value="ECO:0007669"/>
    <property type="project" value="TreeGrafter"/>
</dbReference>
<evidence type="ECO:0000256" key="4">
    <source>
        <dbReference type="PIRSR" id="PIRSR006806-1"/>
    </source>
</evidence>
<dbReference type="InterPro" id="IPR002698">
    <property type="entry name" value="FTHF_cligase"/>
</dbReference>